<name>A0ABD1NZN0_9LAMI</name>
<accession>A0ABD1NZN0</accession>
<evidence type="ECO:0000313" key="1">
    <source>
        <dbReference type="EMBL" id="KAL2457055.1"/>
    </source>
</evidence>
<gene>
    <name evidence="1" type="ORF">Fot_56466</name>
</gene>
<reference evidence="2" key="1">
    <citation type="submission" date="2024-07" db="EMBL/GenBank/DDBJ databases">
        <title>Two chromosome-level genome assemblies of Korean endemic species Abeliophyllum distichum and Forsythia ovata (Oleaceae).</title>
        <authorList>
            <person name="Jang H."/>
        </authorList>
    </citation>
    <scope>NUCLEOTIDE SEQUENCE [LARGE SCALE GENOMIC DNA]</scope>
</reference>
<sequence length="132" mass="15581">MRSKGLPSVEIRSDSRDTSRLWEIGPRTRVRYMPFRLIYSKRRRLLPLSMEGDEQDQVLRQDHPDRGLIIDLLWSFFYCSRTKDSSPLFGDSISIQIRQPTSFFLFEISYKLDLLVNGEVLRNYESHSLHVG</sequence>
<protein>
    <submittedName>
        <fullName evidence="1">Uncharacterized protein</fullName>
    </submittedName>
</protein>
<dbReference type="Proteomes" id="UP001604277">
    <property type="component" value="Unassembled WGS sequence"/>
</dbReference>
<evidence type="ECO:0000313" key="2">
    <source>
        <dbReference type="Proteomes" id="UP001604277"/>
    </source>
</evidence>
<comment type="caution">
    <text evidence="1">The sequence shown here is derived from an EMBL/GenBank/DDBJ whole genome shotgun (WGS) entry which is preliminary data.</text>
</comment>
<dbReference type="EMBL" id="JBFOLJ010000045">
    <property type="protein sequence ID" value="KAL2457055.1"/>
    <property type="molecule type" value="Genomic_DNA"/>
</dbReference>
<keyword evidence="2" id="KW-1185">Reference proteome</keyword>
<proteinExistence type="predicted"/>
<organism evidence="1 2">
    <name type="scientific">Forsythia ovata</name>
    <dbReference type="NCBI Taxonomy" id="205694"/>
    <lineage>
        <taxon>Eukaryota</taxon>
        <taxon>Viridiplantae</taxon>
        <taxon>Streptophyta</taxon>
        <taxon>Embryophyta</taxon>
        <taxon>Tracheophyta</taxon>
        <taxon>Spermatophyta</taxon>
        <taxon>Magnoliopsida</taxon>
        <taxon>eudicotyledons</taxon>
        <taxon>Gunneridae</taxon>
        <taxon>Pentapetalae</taxon>
        <taxon>asterids</taxon>
        <taxon>lamiids</taxon>
        <taxon>Lamiales</taxon>
        <taxon>Oleaceae</taxon>
        <taxon>Forsythieae</taxon>
        <taxon>Forsythia</taxon>
    </lineage>
</organism>
<dbReference type="AlphaFoldDB" id="A0ABD1NZN0"/>